<name>A0A1A9W325_9MUSC</name>
<feature type="transmembrane region" description="Helical" evidence="1">
    <location>
        <begin position="54"/>
        <end position="76"/>
    </location>
</feature>
<reference evidence="3" key="1">
    <citation type="submission" date="2014-03" db="EMBL/GenBank/DDBJ databases">
        <authorList>
            <person name="Aksoy S."/>
            <person name="Warren W."/>
            <person name="Wilson R.K."/>
        </authorList>
    </citation>
    <scope>NUCLEOTIDE SEQUENCE [LARGE SCALE GENOMIC DNA]</scope>
    <source>
        <strain evidence="3">IAEA</strain>
    </source>
</reference>
<keyword evidence="1" id="KW-1133">Transmembrane helix</keyword>
<evidence type="ECO:0000313" key="3">
    <source>
        <dbReference type="Proteomes" id="UP000091820"/>
    </source>
</evidence>
<keyword evidence="1" id="KW-0812">Transmembrane</keyword>
<evidence type="ECO:0000313" key="2">
    <source>
        <dbReference type="EnsemblMetazoa" id="GBRI004614-PA"/>
    </source>
</evidence>
<reference evidence="2" key="2">
    <citation type="submission" date="2020-05" db="UniProtKB">
        <authorList>
            <consortium name="EnsemblMetazoa"/>
        </authorList>
    </citation>
    <scope>IDENTIFICATION</scope>
    <source>
        <strain evidence="2">IAEA</strain>
    </source>
</reference>
<evidence type="ECO:0000256" key="1">
    <source>
        <dbReference type="SAM" id="Phobius"/>
    </source>
</evidence>
<accession>A0A1A9W325</accession>
<sequence>MPALPNIVLKAITFVCFAGSVVMESTTFAVIASVSESYCIIGHHVTDAIGLHLLLLRIIYIPDCIYMICLLASLPFNSCSFGAEPTTIVYNIIAGLFAQISLSKIPTMEDCGNDAMATILSVPSANGSLIGILHFVSAAVCIIFLPVVERSVFNSSCIEGMEVTEEVGHHLLLLCMITIPDFVYAVTVFLAIPIRDCNFGSELTSIGYNIVSGMIAYSSLSKITMIENCGNEAMEVILFQPAASVSLSGTLHYANAFINFIFLAKAERSFYIMRTSDSNPDVFLQY</sequence>
<proteinExistence type="predicted"/>
<feature type="transmembrane region" description="Helical" evidence="1">
    <location>
        <begin position="12"/>
        <end position="34"/>
    </location>
</feature>
<feature type="transmembrane region" description="Helical" evidence="1">
    <location>
        <begin position="168"/>
        <end position="194"/>
    </location>
</feature>
<dbReference type="Proteomes" id="UP000091820">
    <property type="component" value="Unassembled WGS sequence"/>
</dbReference>
<organism evidence="2 3">
    <name type="scientific">Glossina brevipalpis</name>
    <dbReference type="NCBI Taxonomy" id="37001"/>
    <lineage>
        <taxon>Eukaryota</taxon>
        <taxon>Metazoa</taxon>
        <taxon>Ecdysozoa</taxon>
        <taxon>Arthropoda</taxon>
        <taxon>Hexapoda</taxon>
        <taxon>Insecta</taxon>
        <taxon>Pterygota</taxon>
        <taxon>Neoptera</taxon>
        <taxon>Endopterygota</taxon>
        <taxon>Diptera</taxon>
        <taxon>Brachycera</taxon>
        <taxon>Muscomorpha</taxon>
        <taxon>Hippoboscoidea</taxon>
        <taxon>Glossinidae</taxon>
        <taxon>Glossina</taxon>
    </lineage>
</organism>
<dbReference type="EnsemblMetazoa" id="GBRI004614-RA">
    <property type="protein sequence ID" value="GBRI004614-PA"/>
    <property type="gene ID" value="GBRI004614"/>
</dbReference>
<dbReference type="VEuPathDB" id="VectorBase:GBRI004614"/>
<keyword evidence="3" id="KW-1185">Reference proteome</keyword>
<feature type="transmembrane region" description="Helical" evidence="1">
    <location>
        <begin position="88"/>
        <end position="107"/>
    </location>
</feature>
<keyword evidence="1" id="KW-0472">Membrane</keyword>
<feature type="transmembrane region" description="Helical" evidence="1">
    <location>
        <begin position="206"/>
        <end position="226"/>
    </location>
</feature>
<feature type="transmembrane region" description="Helical" evidence="1">
    <location>
        <begin position="128"/>
        <end position="148"/>
    </location>
</feature>
<feature type="transmembrane region" description="Helical" evidence="1">
    <location>
        <begin position="238"/>
        <end position="264"/>
    </location>
</feature>
<protein>
    <submittedName>
        <fullName evidence="2">Uncharacterized protein</fullName>
    </submittedName>
</protein>
<dbReference type="AlphaFoldDB" id="A0A1A9W325"/>